<proteinExistence type="predicted"/>
<keyword evidence="2" id="KW-1185">Reference proteome</keyword>
<dbReference type="EMBL" id="BMAV01020541">
    <property type="protein sequence ID" value="GFY74071.1"/>
    <property type="molecule type" value="Genomic_DNA"/>
</dbReference>
<comment type="caution">
    <text evidence="1">The sequence shown here is derived from an EMBL/GenBank/DDBJ whole genome shotgun (WGS) entry which is preliminary data.</text>
</comment>
<dbReference type="AlphaFoldDB" id="A0A8X6YNE0"/>
<dbReference type="Proteomes" id="UP000886998">
    <property type="component" value="Unassembled WGS sequence"/>
</dbReference>
<reference evidence="1" key="1">
    <citation type="submission" date="2020-08" db="EMBL/GenBank/DDBJ databases">
        <title>Multicomponent nature underlies the extraordinary mechanical properties of spider dragline silk.</title>
        <authorList>
            <person name="Kono N."/>
            <person name="Nakamura H."/>
            <person name="Mori M."/>
            <person name="Yoshida Y."/>
            <person name="Ohtoshi R."/>
            <person name="Malay A.D."/>
            <person name="Moran D.A.P."/>
            <person name="Tomita M."/>
            <person name="Numata K."/>
            <person name="Arakawa K."/>
        </authorList>
    </citation>
    <scope>NUCLEOTIDE SEQUENCE</scope>
</reference>
<accession>A0A8X6YNE0</accession>
<protein>
    <submittedName>
        <fullName evidence="1">Uncharacterized protein</fullName>
    </submittedName>
</protein>
<sequence>MLAILKKYGKLGEKNNNHKKPHLLLDQQRRERQRRWNNACVERRRRKSSCGSACSSTNYNGKQTCAHNVIPMELRVRLSGMNRHMGRVQGGQTSDTGAIDGECRESTPIRKLCIYSRNRNFFRHQNVKVFGTCVLRSEL</sequence>
<name>A0A8X6YNE0_9ARAC</name>
<organism evidence="1 2">
    <name type="scientific">Trichonephila inaurata madagascariensis</name>
    <dbReference type="NCBI Taxonomy" id="2747483"/>
    <lineage>
        <taxon>Eukaryota</taxon>
        <taxon>Metazoa</taxon>
        <taxon>Ecdysozoa</taxon>
        <taxon>Arthropoda</taxon>
        <taxon>Chelicerata</taxon>
        <taxon>Arachnida</taxon>
        <taxon>Araneae</taxon>
        <taxon>Araneomorphae</taxon>
        <taxon>Entelegynae</taxon>
        <taxon>Araneoidea</taxon>
        <taxon>Nephilidae</taxon>
        <taxon>Trichonephila</taxon>
        <taxon>Trichonephila inaurata</taxon>
    </lineage>
</organism>
<evidence type="ECO:0000313" key="2">
    <source>
        <dbReference type="Proteomes" id="UP000886998"/>
    </source>
</evidence>
<evidence type="ECO:0000313" key="1">
    <source>
        <dbReference type="EMBL" id="GFY74071.1"/>
    </source>
</evidence>
<gene>
    <name evidence="1" type="ORF">TNIN_454101</name>
</gene>